<name>A0A813YWC4_9BILA</name>
<keyword evidence="2" id="KW-1185">Reference proteome</keyword>
<dbReference type="Proteomes" id="UP000663879">
    <property type="component" value="Unassembled WGS sequence"/>
</dbReference>
<accession>A0A813YWC4</accession>
<organism evidence="1 2">
    <name type="scientific">Brachionus calyciflorus</name>
    <dbReference type="NCBI Taxonomy" id="104777"/>
    <lineage>
        <taxon>Eukaryota</taxon>
        <taxon>Metazoa</taxon>
        <taxon>Spiralia</taxon>
        <taxon>Gnathifera</taxon>
        <taxon>Rotifera</taxon>
        <taxon>Eurotatoria</taxon>
        <taxon>Monogononta</taxon>
        <taxon>Pseudotrocha</taxon>
        <taxon>Ploima</taxon>
        <taxon>Brachionidae</taxon>
        <taxon>Brachionus</taxon>
    </lineage>
</organism>
<dbReference type="EMBL" id="CAJNOC010001772">
    <property type="protein sequence ID" value="CAF0889964.1"/>
    <property type="molecule type" value="Genomic_DNA"/>
</dbReference>
<sequence>MQVVSDFQIDQKTFKILADQSANNKKAFQNTKECDLVVDVAIELILNQRALNRAENRKFLKNKVKQVKLVNGLNI</sequence>
<gene>
    <name evidence="1" type="ORF">OXX778_LOCUS10857</name>
</gene>
<evidence type="ECO:0000313" key="1">
    <source>
        <dbReference type="EMBL" id="CAF0889964.1"/>
    </source>
</evidence>
<comment type="caution">
    <text evidence="1">The sequence shown here is derived from an EMBL/GenBank/DDBJ whole genome shotgun (WGS) entry which is preliminary data.</text>
</comment>
<reference evidence="1" key="1">
    <citation type="submission" date="2021-02" db="EMBL/GenBank/DDBJ databases">
        <authorList>
            <person name="Nowell W R."/>
        </authorList>
    </citation>
    <scope>NUCLEOTIDE SEQUENCE</scope>
    <source>
        <strain evidence="1">Ploen Becks lab</strain>
    </source>
</reference>
<proteinExistence type="predicted"/>
<protein>
    <submittedName>
        <fullName evidence="1">Uncharacterized protein</fullName>
    </submittedName>
</protein>
<evidence type="ECO:0000313" key="2">
    <source>
        <dbReference type="Proteomes" id="UP000663879"/>
    </source>
</evidence>
<dbReference type="AlphaFoldDB" id="A0A813YWC4"/>